<protein>
    <submittedName>
        <fullName evidence="2">Uncharacterized protein</fullName>
    </submittedName>
</protein>
<sequence length="254" mass="28813">MFHAHLSSIRDPLKVMVDSRCSFQTHYGVPELDVKGSQVDHDHVYLGLNNNHNGDSMITPNFLRHSGTSNMHPPSSHDTLRQIGITIIGMFCNLGYFLTINGFAQREDHLPSETLPSKKHHNNNMQFTKITQGDTNLDSIQKDIKGEQEARDNHTPKDPMTRGRLRKLQEQVLQKVELLRSLEDSIQAQAQPSILYLHLSKGVRVHAPIKIVERLASFGIKSHWSLHHCASILRGKCNFFPYILVSKIDSDRVG</sequence>
<gene>
    <name evidence="2" type="ORF">CR513_03142</name>
</gene>
<accession>A0A371IAR4</accession>
<proteinExistence type="predicted"/>
<feature type="compositionally biased region" description="Polar residues" evidence="1">
    <location>
        <begin position="123"/>
        <end position="132"/>
    </location>
</feature>
<reference evidence="2" key="1">
    <citation type="submission" date="2018-05" db="EMBL/GenBank/DDBJ databases">
        <title>Draft genome of Mucuna pruriens seed.</title>
        <authorList>
            <person name="Nnadi N.E."/>
            <person name="Vos R."/>
            <person name="Hasami M.H."/>
            <person name="Devisetty U.K."/>
            <person name="Aguiy J.C."/>
        </authorList>
    </citation>
    <scope>NUCLEOTIDE SEQUENCE [LARGE SCALE GENOMIC DNA]</scope>
    <source>
        <strain evidence="2">JCA_2017</strain>
    </source>
</reference>
<dbReference type="AlphaFoldDB" id="A0A371IAR4"/>
<evidence type="ECO:0000313" key="3">
    <source>
        <dbReference type="Proteomes" id="UP000257109"/>
    </source>
</evidence>
<organism evidence="2 3">
    <name type="scientific">Mucuna pruriens</name>
    <name type="common">Velvet bean</name>
    <name type="synonym">Dolichos pruriens</name>
    <dbReference type="NCBI Taxonomy" id="157652"/>
    <lineage>
        <taxon>Eukaryota</taxon>
        <taxon>Viridiplantae</taxon>
        <taxon>Streptophyta</taxon>
        <taxon>Embryophyta</taxon>
        <taxon>Tracheophyta</taxon>
        <taxon>Spermatophyta</taxon>
        <taxon>Magnoliopsida</taxon>
        <taxon>eudicotyledons</taxon>
        <taxon>Gunneridae</taxon>
        <taxon>Pentapetalae</taxon>
        <taxon>rosids</taxon>
        <taxon>fabids</taxon>
        <taxon>Fabales</taxon>
        <taxon>Fabaceae</taxon>
        <taxon>Papilionoideae</taxon>
        <taxon>50 kb inversion clade</taxon>
        <taxon>NPAAA clade</taxon>
        <taxon>indigoferoid/millettioid clade</taxon>
        <taxon>Phaseoleae</taxon>
        <taxon>Mucuna</taxon>
    </lineage>
</organism>
<keyword evidence="3" id="KW-1185">Reference proteome</keyword>
<evidence type="ECO:0000313" key="2">
    <source>
        <dbReference type="EMBL" id="RDY12116.1"/>
    </source>
</evidence>
<comment type="caution">
    <text evidence="2">The sequence shown here is derived from an EMBL/GenBank/DDBJ whole genome shotgun (WGS) entry which is preliminary data.</text>
</comment>
<feature type="non-terminal residue" evidence="2">
    <location>
        <position position="1"/>
    </location>
</feature>
<feature type="region of interest" description="Disordered" evidence="1">
    <location>
        <begin position="112"/>
        <end position="132"/>
    </location>
</feature>
<name>A0A371IAR4_MUCPR</name>
<evidence type="ECO:0000256" key="1">
    <source>
        <dbReference type="SAM" id="MobiDB-lite"/>
    </source>
</evidence>
<dbReference type="Proteomes" id="UP000257109">
    <property type="component" value="Unassembled WGS sequence"/>
</dbReference>
<dbReference type="EMBL" id="QJKJ01000528">
    <property type="protein sequence ID" value="RDY12116.1"/>
    <property type="molecule type" value="Genomic_DNA"/>
</dbReference>